<dbReference type="InterPro" id="IPR054696">
    <property type="entry name" value="GTP-eEF1A_C"/>
</dbReference>
<dbReference type="InterPro" id="IPR009000">
    <property type="entry name" value="Transl_B-barrel_sf"/>
</dbReference>
<organism evidence="8 9">
    <name type="scientific">Clostridium cylindrosporum DSM 605</name>
    <dbReference type="NCBI Taxonomy" id="1121307"/>
    <lineage>
        <taxon>Bacteria</taxon>
        <taxon>Bacillati</taxon>
        <taxon>Bacillota</taxon>
        <taxon>Clostridia</taxon>
        <taxon>Eubacteriales</taxon>
        <taxon>Clostridiaceae</taxon>
        <taxon>Clostridium</taxon>
    </lineage>
</organism>
<dbReference type="PATRIC" id="fig|1121307.3.peg.2512"/>
<dbReference type="PRINTS" id="PR00315">
    <property type="entry name" value="ELONGATNFCT"/>
</dbReference>
<dbReference type="InterPro" id="IPR059117">
    <property type="entry name" value="APS_kinase_dom"/>
</dbReference>
<keyword evidence="5" id="KW-0067">ATP-binding</keyword>
<comment type="caution">
    <text evidence="8">The sequence shown here is derived from an EMBL/GenBank/DDBJ whole genome shotgun (WGS) entry which is preliminary data.</text>
</comment>
<dbReference type="GO" id="GO:0005525">
    <property type="term" value="F:GTP binding"/>
    <property type="evidence" value="ECO:0007669"/>
    <property type="project" value="UniProtKB-KW"/>
</dbReference>
<keyword evidence="6" id="KW-0342">GTP-binding</keyword>
<dbReference type="InterPro" id="IPR000795">
    <property type="entry name" value="T_Tr_GTP-bd_dom"/>
</dbReference>
<dbReference type="Pfam" id="PF01583">
    <property type="entry name" value="APS_kinase"/>
    <property type="match status" value="1"/>
</dbReference>
<dbReference type="STRING" id="1121307.CLCY_8c00570"/>
<dbReference type="NCBIfam" id="TIGR02034">
    <property type="entry name" value="CysN"/>
    <property type="match status" value="1"/>
</dbReference>
<evidence type="ECO:0000256" key="4">
    <source>
        <dbReference type="ARBA" id="ARBA00022741"/>
    </source>
</evidence>
<proteinExistence type="predicted"/>
<evidence type="ECO:0000259" key="7">
    <source>
        <dbReference type="PROSITE" id="PS51722"/>
    </source>
</evidence>
<dbReference type="OrthoDB" id="9804504at2"/>
<evidence type="ECO:0000256" key="2">
    <source>
        <dbReference type="ARBA" id="ARBA00022679"/>
    </source>
</evidence>
<protein>
    <recommendedName>
        <fullName evidence="1">sulfate adenylyltransferase</fullName>
        <ecNumber evidence="1">2.7.7.4</ecNumber>
    </recommendedName>
</protein>
<sequence>MKEVKASEREELSIVVVGHVDHGKSTLIGRLLNDTGSLPDGAIEKVKKLSEAKGKNFEYAYLLDAFEEEQKQGITIDITRLRFLTEKRDYIIIDAPGHKEFLKNMVTGAASANAAFLLIDANEGIQEQSKRHCYILSLLGIKKVYVLVNKMDLVDYSEERYEKIKEDFNVFLSNLNIYPEEYIPVSAYNGENLTKKSDKMPWYKGLSVIETMDSIEKPAGKEFNPLRLPIQDVYKFDSRRIIAGKIESGSISVGDEVTIYPSAKKTRVKSIEYWVEKDKKDTVYAGESVGITFEDEFFNKRGEIVTKGDIVPTVSNILSANLFWLGKSPLVKNKKYKLKLATQEVECEVIAINKVVDAATLETLKDSQEVKKNDVSEITIKTKEPVAFDDFSTIEEMGRFVIIDDYNISGGGILNPVEDTLKRNFGDIKTQDVAIKKRLVSREEREEVLGQEGKVIWLTGKPGSGKNEIASKLERRLNDLGKKVYYLNSTNLRFGISSDLTFSDEDVHEHVRRIAEIANLFQDAGYITIVTSVSRFKEDRESAKNIIGAKNYYEIYVDANDDICKERSSRPACEAEAAIIGYEKADYPVTSLFIEEVDFDSDKKVDSLIDALNL</sequence>
<dbReference type="InterPro" id="IPR044139">
    <property type="entry name" value="CysN_NoDQ_III"/>
</dbReference>
<dbReference type="Pfam" id="PF00009">
    <property type="entry name" value="GTP_EFTU"/>
    <property type="match status" value="1"/>
</dbReference>
<evidence type="ECO:0000313" key="8">
    <source>
        <dbReference type="EMBL" id="KMT23321.1"/>
    </source>
</evidence>
<evidence type="ECO:0000256" key="6">
    <source>
        <dbReference type="ARBA" id="ARBA00023134"/>
    </source>
</evidence>
<dbReference type="PROSITE" id="PS00301">
    <property type="entry name" value="G_TR_1"/>
    <property type="match status" value="1"/>
</dbReference>
<keyword evidence="3 8" id="KW-0548">Nucleotidyltransferase</keyword>
<dbReference type="CDD" id="cd04166">
    <property type="entry name" value="CysN_ATPS"/>
    <property type="match status" value="1"/>
</dbReference>
<name>A0A0J8G6V0_CLOCY</name>
<gene>
    <name evidence="8" type="primary">nodQ</name>
    <name evidence="8" type="ORF">CLCY_8c00570</name>
</gene>
<dbReference type="PROSITE" id="PS51722">
    <property type="entry name" value="G_TR_2"/>
    <property type="match status" value="1"/>
</dbReference>
<dbReference type="Gene3D" id="2.40.30.10">
    <property type="entry name" value="Translation factors"/>
    <property type="match status" value="2"/>
</dbReference>
<keyword evidence="2 8" id="KW-0808">Transferase</keyword>
<reference evidence="8 9" key="1">
    <citation type="submission" date="2015-06" db="EMBL/GenBank/DDBJ databases">
        <title>Draft genome sequence of the purine-degrading Clostridium cylindrosporum HC-1 (DSM 605).</title>
        <authorList>
            <person name="Poehlein A."/>
            <person name="Schiel-Bengelsdorf B."/>
            <person name="Bengelsdorf F."/>
            <person name="Daniel R."/>
            <person name="Duerre P."/>
        </authorList>
    </citation>
    <scope>NUCLEOTIDE SEQUENCE [LARGE SCALE GENOMIC DNA]</scope>
    <source>
        <strain evidence="8 9">DSM 605</strain>
    </source>
</reference>
<dbReference type="Proteomes" id="UP000036756">
    <property type="component" value="Unassembled WGS sequence"/>
</dbReference>
<evidence type="ECO:0000256" key="5">
    <source>
        <dbReference type="ARBA" id="ARBA00022840"/>
    </source>
</evidence>
<dbReference type="AlphaFoldDB" id="A0A0J8G6V0"/>
<evidence type="ECO:0000313" key="9">
    <source>
        <dbReference type="Proteomes" id="UP000036756"/>
    </source>
</evidence>
<dbReference type="SUPFAM" id="SSF52540">
    <property type="entry name" value="P-loop containing nucleoside triphosphate hydrolases"/>
    <property type="match status" value="2"/>
</dbReference>
<dbReference type="Gene3D" id="3.40.50.300">
    <property type="entry name" value="P-loop containing nucleotide triphosphate hydrolases"/>
    <property type="match status" value="2"/>
</dbReference>
<accession>A0A0J8G6V0</accession>
<dbReference type="GO" id="GO:0004781">
    <property type="term" value="F:sulfate adenylyltransferase (ATP) activity"/>
    <property type="evidence" value="ECO:0007669"/>
    <property type="project" value="UniProtKB-EC"/>
</dbReference>
<dbReference type="SUPFAM" id="SSF50447">
    <property type="entry name" value="Translation proteins"/>
    <property type="match status" value="1"/>
</dbReference>
<keyword evidence="9" id="KW-1185">Reference proteome</keyword>
<dbReference type="GO" id="GO:0003924">
    <property type="term" value="F:GTPase activity"/>
    <property type="evidence" value="ECO:0007669"/>
    <property type="project" value="InterPro"/>
</dbReference>
<keyword evidence="4" id="KW-0547">Nucleotide-binding</keyword>
<dbReference type="InterPro" id="IPR009001">
    <property type="entry name" value="Transl_elong_EF1A/Init_IF2_C"/>
</dbReference>
<dbReference type="GO" id="GO:0004020">
    <property type="term" value="F:adenylylsulfate kinase activity"/>
    <property type="evidence" value="ECO:0007669"/>
    <property type="project" value="InterPro"/>
</dbReference>
<dbReference type="Pfam" id="PF22594">
    <property type="entry name" value="GTP-eEF1A_C"/>
    <property type="match status" value="1"/>
</dbReference>
<dbReference type="CDD" id="cd04095">
    <property type="entry name" value="CysN_NoDQ_III"/>
    <property type="match status" value="1"/>
</dbReference>
<feature type="domain" description="Tr-type G" evidence="7">
    <location>
        <begin position="9"/>
        <end position="226"/>
    </location>
</feature>
<dbReference type="InterPro" id="IPR050100">
    <property type="entry name" value="TRAFAC_GTPase_members"/>
</dbReference>
<dbReference type="GO" id="GO:0000103">
    <property type="term" value="P:sulfate assimilation"/>
    <property type="evidence" value="ECO:0007669"/>
    <property type="project" value="InterPro"/>
</dbReference>
<dbReference type="EMBL" id="LFVU01000001">
    <property type="protein sequence ID" value="KMT23321.1"/>
    <property type="molecule type" value="Genomic_DNA"/>
</dbReference>
<dbReference type="InterPro" id="IPR031157">
    <property type="entry name" value="G_TR_CS"/>
</dbReference>
<evidence type="ECO:0000256" key="3">
    <source>
        <dbReference type="ARBA" id="ARBA00022695"/>
    </source>
</evidence>
<dbReference type="GO" id="GO:0005524">
    <property type="term" value="F:ATP binding"/>
    <property type="evidence" value="ECO:0007669"/>
    <property type="project" value="UniProtKB-KW"/>
</dbReference>
<dbReference type="SUPFAM" id="SSF50465">
    <property type="entry name" value="EF-Tu/eEF-1alpha/eIF2-gamma C-terminal domain"/>
    <property type="match status" value="1"/>
</dbReference>
<dbReference type="RefSeq" id="WP_048569137.1">
    <property type="nucleotide sequence ID" value="NZ_LFVU01000001.1"/>
</dbReference>
<dbReference type="EC" id="2.7.7.4" evidence="1"/>
<dbReference type="InterPro" id="IPR011779">
    <property type="entry name" value="SO4_adenylTrfase_lsu"/>
</dbReference>
<dbReference type="PANTHER" id="PTHR23115">
    <property type="entry name" value="TRANSLATION FACTOR"/>
    <property type="match status" value="1"/>
</dbReference>
<dbReference type="InterPro" id="IPR041757">
    <property type="entry name" value="CysN_GTP-bd"/>
</dbReference>
<dbReference type="InterPro" id="IPR027417">
    <property type="entry name" value="P-loop_NTPase"/>
</dbReference>
<dbReference type="CDD" id="cd02027">
    <property type="entry name" value="APSK"/>
    <property type="match status" value="1"/>
</dbReference>
<evidence type="ECO:0000256" key="1">
    <source>
        <dbReference type="ARBA" id="ARBA00012391"/>
    </source>
</evidence>